<dbReference type="GeneID" id="55821047"/>
<name>A0A7D5IP80_9EURY</name>
<dbReference type="Proteomes" id="UP000509594">
    <property type="component" value="Chromosome"/>
</dbReference>
<feature type="transmembrane region" description="Helical" evidence="1">
    <location>
        <begin position="111"/>
        <end position="131"/>
    </location>
</feature>
<dbReference type="AlphaFoldDB" id="A0A7D5IP80"/>
<feature type="transmembrane region" description="Helical" evidence="1">
    <location>
        <begin position="143"/>
        <end position="163"/>
    </location>
</feature>
<evidence type="ECO:0000313" key="2">
    <source>
        <dbReference type="EMBL" id="QLC49687.1"/>
    </source>
</evidence>
<sequence>MAYVMRKPDLEIQTKISKIDLVYTICDFYWTKDHRTIKLVRETEDDISYEDYEPSKRIDNIDGITEISVHTHNKKENKYVFFDSVNIAFSKAGIETKLVWYLSLGLKKWHLFGLPYFLIVFIAATHFAWIICPSDSPWHRYCFMVAFPSFLFIFIWPVYYIVLKRKANKLDSHPDTLKYRKEFEELIHREEKE</sequence>
<dbReference type="EMBL" id="CP058215">
    <property type="protein sequence ID" value="QLC49687.1"/>
    <property type="molecule type" value="Genomic_DNA"/>
</dbReference>
<keyword evidence="1" id="KW-0472">Membrane</keyword>
<organism evidence="2 3">
    <name type="scientific">Methanolobus zinderi</name>
    <dbReference type="NCBI Taxonomy" id="536044"/>
    <lineage>
        <taxon>Archaea</taxon>
        <taxon>Methanobacteriati</taxon>
        <taxon>Methanobacteriota</taxon>
        <taxon>Stenosarchaea group</taxon>
        <taxon>Methanomicrobia</taxon>
        <taxon>Methanosarcinales</taxon>
        <taxon>Methanosarcinaceae</taxon>
        <taxon>Methanolobus</taxon>
    </lineage>
</organism>
<dbReference type="KEGG" id="mzi:HWN40_05190"/>
<keyword evidence="3" id="KW-1185">Reference proteome</keyword>
<evidence type="ECO:0000256" key="1">
    <source>
        <dbReference type="SAM" id="Phobius"/>
    </source>
</evidence>
<reference evidence="2 3" key="1">
    <citation type="submission" date="2020-06" db="EMBL/GenBank/DDBJ databases">
        <title>Methanolobus halotolerans sp. nov., isolated from a saline lake Tus in Siberia.</title>
        <authorList>
            <person name="Shen Y."/>
            <person name="Chen S.-C."/>
            <person name="Lai M.-C."/>
            <person name="Huang H.-H."/>
            <person name="Chiu H.-H."/>
            <person name="Tang S.-L."/>
            <person name="Rogozin D.Y."/>
            <person name="Degermendzhy A.G."/>
        </authorList>
    </citation>
    <scope>NUCLEOTIDE SEQUENCE [LARGE SCALE GENOMIC DNA]</scope>
    <source>
        <strain evidence="2 3">DSM 21339</strain>
    </source>
</reference>
<keyword evidence="1" id="KW-0812">Transmembrane</keyword>
<keyword evidence="1" id="KW-1133">Transmembrane helix</keyword>
<proteinExistence type="predicted"/>
<accession>A0A7D5IP80</accession>
<evidence type="ECO:0000313" key="3">
    <source>
        <dbReference type="Proteomes" id="UP000509594"/>
    </source>
</evidence>
<gene>
    <name evidence="2" type="ORF">HWN40_05190</name>
</gene>
<dbReference type="RefSeq" id="WP_176964743.1">
    <property type="nucleotide sequence ID" value="NZ_CP058215.1"/>
</dbReference>
<dbReference type="OrthoDB" id="385819at2157"/>
<protein>
    <submittedName>
        <fullName evidence="2">Uncharacterized protein</fullName>
    </submittedName>
</protein>